<name>K0USL0_MYCVA</name>
<comment type="caution">
    <text evidence="2">The sequence shown here is derived from an EMBL/GenBank/DDBJ whole genome shotgun (WGS) entry which is preliminary data.</text>
</comment>
<dbReference type="AlphaFoldDB" id="K0USL0"/>
<dbReference type="EMBL" id="ALQA01000019">
    <property type="protein sequence ID" value="EJZ09816.1"/>
    <property type="molecule type" value="Genomic_DNA"/>
</dbReference>
<organism evidence="2 3">
    <name type="scientific">Mycolicibacterium vaccae ATCC 25954</name>
    <dbReference type="NCBI Taxonomy" id="1194972"/>
    <lineage>
        <taxon>Bacteria</taxon>
        <taxon>Bacillati</taxon>
        <taxon>Actinomycetota</taxon>
        <taxon>Actinomycetes</taxon>
        <taxon>Mycobacteriales</taxon>
        <taxon>Mycobacteriaceae</taxon>
        <taxon>Mycolicibacterium</taxon>
    </lineage>
</organism>
<sequence length="137" mass="15210">MDTREVVAELLRRIAAGDPARIAELYAESISWKLNWPAGDYAAVVPWIQQRSDRAGVNEHFKLIIEHHITNQSSAEVFSVLVDGADAIVLGELHNTAKPTGRSYDAAFALHLTVEHGLITRHHIYEDSLSVLQAFVV</sequence>
<protein>
    <recommendedName>
        <fullName evidence="1">SnoaL-like domain-containing protein</fullName>
    </recommendedName>
</protein>
<evidence type="ECO:0000313" key="2">
    <source>
        <dbReference type="EMBL" id="EJZ09816.1"/>
    </source>
</evidence>
<reference evidence="2 3" key="1">
    <citation type="journal article" date="2012" name="J. Bacteriol.">
        <title>Complete Genome Sequence of Mycobacterium vaccae Type Strain ATCC 25954.</title>
        <authorList>
            <person name="Ho Y.S."/>
            <person name="Adroub S.A."/>
            <person name="Abadi M."/>
            <person name="Al Alwan B."/>
            <person name="Alkhateeb R."/>
            <person name="Gao G."/>
            <person name="Ragab A."/>
            <person name="Ali S."/>
            <person name="van Soolingen D."/>
            <person name="Bitter W."/>
            <person name="Pain A."/>
            <person name="Abdallah A.M."/>
        </authorList>
    </citation>
    <scope>NUCLEOTIDE SEQUENCE [LARGE SCALE GENOMIC DNA]</scope>
    <source>
        <strain evidence="2 3">ATCC 25954</strain>
    </source>
</reference>
<evidence type="ECO:0000313" key="3">
    <source>
        <dbReference type="Proteomes" id="UP000006072"/>
    </source>
</evidence>
<proteinExistence type="predicted"/>
<feature type="domain" description="SnoaL-like" evidence="1">
    <location>
        <begin position="7"/>
        <end position="122"/>
    </location>
</feature>
<dbReference type="PATRIC" id="fig|1194972.3.peg.2214"/>
<dbReference type="InterPro" id="IPR037401">
    <property type="entry name" value="SnoaL-like"/>
</dbReference>
<dbReference type="SUPFAM" id="SSF54427">
    <property type="entry name" value="NTF2-like"/>
    <property type="match status" value="1"/>
</dbReference>
<dbReference type="RefSeq" id="WP_003932511.1">
    <property type="nucleotide sequence ID" value="NZ_JH814696.1"/>
</dbReference>
<dbReference type="Gene3D" id="3.10.450.50">
    <property type="match status" value="1"/>
</dbReference>
<accession>K0USL0</accession>
<dbReference type="Proteomes" id="UP000006072">
    <property type="component" value="Unassembled WGS sequence"/>
</dbReference>
<dbReference type="HOGENOM" id="CLU_107220_3_2_11"/>
<dbReference type="InterPro" id="IPR032710">
    <property type="entry name" value="NTF2-like_dom_sf"/>
</dbReference>
<gene>
    <name evidence="2" type="ORF">MVAC_11057</name>
</gene>
<keyword evidence="3" id="KW-1185">Reference proteome</keyword>
<evidence type="ECO:0000259" key="1">
    <source>
        <dbReference type="Pfam" id="PF12680"/>
    </source>
</evidence>
<dbReference type="eggNOG" id="COG3631">
    <property type="taxonomic scope" value="Bacteria"/>
</dbReference>
<dbReference type="Pfam" id="PF12680">
    <property type="entry name" value="SnoaL_2"/>
    <property type="match status" value="1"/>
</dbReference>